<protein>
    <recommendedName>
        <fullName evidence="3">Methyltransferase domain-containing protein</fullName>
    </recommendedName>
</protein>
<dbReference type="EMBL" id="KN824281">
    <property type="protein sequence ID" value="KIM31826.1"/>
    <property type="molecule type" value="Genomic_DNA"/>
</dbReference>
<dbReference type="HOGENOM" id="CLU_093259_2_0_1"/>
<dbReference type="SUPFAM" id="SSF53335">
    <property type="entry name" value="S-adenosyl-L-methionine-dependent methyltransferases"/>
    <property type="match status" value="1"/>
</dbReference>
<evidence type="ECO:0000313" key="2">
    <source>
        <dbReference type="Proteomes" id="UP000054097"/>
    </source>
</evidence>
<dbReference type="STRING" id="933852.A0A0C3BK13"/>
<dbReference type="OrthoDB" id="2013972at2759"/>
<dbReference type="InterPro" id="IPR029063">
    <property type="entry name" value="SAM-dependent_MTases_sf"/>
</dbReference>
<keyword evidence="2" id="KW-1185">Reference proteome</keyword>
<dbReference type="PANTHER" id="PTHR43591">
    <property type="entry name" value="METHYLTRANSFERASE"/>
    <property type="match status" value="1"/>
</dbReference>
<dbReference type="Gene3D" id="3.40.50.150">
    <property type="entry name" value="Vaccinia Virus protein VP39"/>
    <property type="match status" value="1"/>
</dbReference>
<organism evidence="1 2">
    <name type="scientific">Serendipita vermifera MAFF 305830</name>
    <dbReference type="NCBI Taxonomy" id="933852"/>
    <lineage>
        <taxon>Eukaryota</taxon>
        <taxon>Fungi</taxon>
        <taxon>Dikarya</taxon>
        <taxon>Basidiomycota</taxon>
        <taxon>Agaricomycotina</taxon>
        <taxon>Agaricomycetes</taxon>
        <taxon>Sebacinales</taxon>
        <taxon>Serendipitaceae</taxon>
        <taxon>Serendipita</taxon>
    </lineage>
</organism>
<evidence type="ECO:0000313" key="1">
    <source>
        <dbReference type="EMBL" id="KIM31826.1"/>
    </source>
</evidence>
<dbReference type="Proteomes" id="UP000054097">
    <property type="component" value="Unassembled WGS sequence"/>
</dbReference>
<dbReference type="Pfam" id="PF13489">
    <property type="entry name" value="Methyltransf_23"/>
    <property type="match status" value="1"/>
</dbReference>
<sequence length="155" mass="17269">MIKLLLNGLYPCPDIVAEVMMDEGGQAKSVLDLGSGSGAWCLDVAKQFPHAQVIGVNITPNSQKTHSHNCRFETWDINQGLSPFYGQFDLVHMRFVHSLVDHHTSTLKAIRCLKPGGLILFLKAGPEVTEDRTTLIPAASSRMPDQSWYQRFWAC</sequence>
<gene>
    <name evidence="1" type="ORF">M408DRAFT_327245</name>
</gene>
<dbReference type="CDD" id="cd02440">
    <property type="entry name" value="AdoMet_MTases"/>
    <property type="match status" value="1"/>
</dbReference>
<proteinExistence type="predicted"/>
<evidence type="ECO:0008006" key="3">
    <source>
        <dbReference type="Google" id="ProtNLM"/>
    </source>
</evidence>
<name>A0A0C3BK13_SERVB</name>
<dbReference type="AlphaFoldDB" id="A0A0C3BK13"/>
<reference evidence="1 2" key="1">
    <citation type="submission" date="2014-04" db="EMBL/GenBank/DDBJ databases">
        <authorList>
            <consortium name="DOE Joint Genome Institute"/>
            <person name="Kuo A."/>
            <person name="Zuccaro A."/>
            <person name="Kohler A."/>
            <person name="Nagy L.G."/>
            <person name="Floudas D."/>
            <person name="Copeland A."/>
            <person name="Barry K.W."/>
            <person name="Cichocki N."/>
            <person name="Veneault-Fourrey C."/>
            <person name="LaButti K."/>
            <person name="Lindquist E.A."/>
            <person name="Lipzen A."/>
            <person name="Lundell T."/>
            <person name="Morin E."/>
            <person name="Murat C."/>
            <person name="Sun H."/>
            <person name="Tunlid A."/>
            <person name="Henrissat B."/>
            <person name="Grigoriev I.V."/>
            <person name="Hibbett D.S."/>
            <person name="Martin F."/>
            <person name="Nordberg H.P."/>
            <person name="Cantor M.N."/>
            <person name="Hua S.X."/>
        </authorList>
    </citation>
    <scope>NUCLEOTIDE SEQUENCE [LARGE SCALE GENOMIC DNA]</scope>
    <source>
        <strain evidence="1 2">MAFF 305830</strain>
    </source>
</reference>
<reference evidence="2" key="2">
    <citation type="submission" date="2015-01" db="EMBL/GenBank/DDBJ databases">
        <title>Evolutionary Origins and Diversification of the Mycorrhizal Mutualists.</title>
        <authorList>
            <consortium name="DOE Joint Genome Institute"/>
            <consortium name="Mycorrhizal Genomics Consortium"/>
            <person name="Kohler A."/>
            <person name="Kuo A."/>
            <person name="Nagy L.G."/>
            <person name="Floudas D."/>
            <person name="Copeland A."/>
            <person name="Barry K.W."/>
            <person name="Cichocki N."/>
            <person name="Veneault-Fourrey C."/>
            <person name="LaButti K."/>
            <person name="Lindquist E.A."/>
            <person name="Lipzen A."/>
            <person name="Lundell T."/>
            <person name="Morin E."/>
            <person name="Murat C."/>
            <person name="Riley R."/>
            <person name="Ohm R."/>
            <person name="Sun H."/>
            <person name="Tunlid A."/>
            <person name="Henrissat B."/>
            <person name="Grigoriev I.V."/>
            <person name="Hibbett D.S."/>
            <person name="Martin F."/>
        </authorList>
    </citation>
    <scope>NUCLEOTIDE SEQUENCE [LARGE SCALE GENOMIC DNA]</scope>
    <source>
        <strain evidence="2">MAFF 305830</strain>
    </source>
</reference>
<accession>A0A0C3BK13</accession>